<proteinExistence type="predicted"/>
<accession>A0A9D2KQK1</accession>
<dbReference type="Proteomes" id="UP000823821">
    <property type="component" value="Unassembled WGS sequence"/>
</dbReference>
<sequence>MRLLSLLLLCLCCLTATAPRAASLPPAVTPPEGWKEVKDPVELERIFADTPVVRCESSRIYARADGALCLMVTSGIPAEAFSREHEGYRRLGKGFMTDDIMTKDMELIAPARKGGDGGRFVLFGPPRSVFRLGEVAPMLAAYAKLYDIPRELTAPPADVSRYAGKFAPRASGRQDEYGWTAYSRSFGKGGWSQIELLIIPYAEAWMPKKNFLALVWAGFLNQWGELTPEGKHWQAGRVSRLAFSRDGKAACVLMAMTGYPDAECERELRRAMRDLPDFVW</sequence>
<dbReference type="AlphaFoldDB" id="A0A9D2KQK1"/>
<organism evidence="2 3">
    <name type="scientific">Candidatus Desulfovibrio intestinavium</name>
    <dbReference type="NCBI Taxonomy" id="2838534"/>
    <lineage>
        <taxon>Bacteria</taxon>
        <taxon>Pseudomonadati</taxon>
        <taxon>Thermodesulfobacteriota</taxon>
        <taxon>Desulfovibrionia</taxon>
        <taxon>Desulfovibrionales</taxon>
        <taxon>Desulfovibrionaceae</taxon>
        <taxon>Desulfovibrio</taxon>
    </lineage>
</organism>
<evidence type="ECO:0000313" key="2">
    <source>
        <dbReference type="EMBL" id="HJA79063.1"/>
    </source>
</evidence>
<reference evidence="2" key="2">
    <citation type="submission" date="2021-04" db="EMBL/GenBank/DDBJ databases">
        <authorList>
            <person name="Gilroy R."/>
        </authorList>
    </citation>
    <scope>NUCLEOTIDE SEQUENCE</scope>
    <source>
        <strain evidence="2">5032</strain>
    </source>
</reference>
<dbReference type="EMBL" id="DWZD01000038">
    <property type="protein sequence ID" value="HJA79063.1"/>
    <property type="molecule type" value="Genomic_DNA"/>
</dbReference>
<feature type="signal peptide" evidence="1">
    <location>
        <begin position="1"/>
        <end position="21"/>
    </location>
</feature>
<protein>
    <submittedName>
        <fullName evidence="2">Uncharacterized protein</fullName>
    </submittedName>
</protein>
<reference evidence="2" key="1">
    <citation type="journal article" date="2021" name="PeerJ">
        <title>Extensive microbial diversity within the chicken gut microbiome revealed by metagenomics and culture.</title>
        <authorList>
            <person name="Gilroy R."/>
            <person name="Ravi A."/>
            <person name="Getino M."/>
            <person name="Pursley I."/>
            <person name="Horton D.L."/>
            <person name="Alikhan N.F."/>
            <person name="Baker D."/>
            <person name="Gharbi K."/>
            <person name="Hall N."/>
            <person name="Watson M."/>
            <person name="Adriaenssens E.M."/>
            <person name="Foster-Nyarko E."/>
            <person name="Jarju S."/>
            <person name="Secka A."/>
            <person name="Antonio M."/>
            <person name="Oren A."/>
            <person name="Chaudhuri R.R."/>
            <person name="La Ragione R."/>
            <person name="Hildebrand F."/>
            <person name="Pallen M.J."/>
        </authorList>
    </citation>
    <scope>NUCLEOTIDE SEQUENCE</scope>
    <source>
        <strain evidence="2">5032</strain>
    </source>
</reference>
<evidence type="ECO:0000256" key="1">
    <source>
        <dbReference type="SAM" id="SignalP"/>
    </source>
</evidence>
<gene>
    <name evidence="2" type="ORF">H9784_05755</name>
</gene>
<comment type="caution">
    <text evidence="2">The sequence shown here is derived from an EMBL/GenBank/DDBJ whole genome shotgun (WGS) entry which is preliminary data.</text>
</comment>
<keyword evidence="1" id="KW-0732">Signal</keyword>
<evidence type="ECO:0000313" key="3">
    <source>
        <dbReference type="Proteomes" id="UP000823821"/>
    </source>
</evidence>
<name>A0A9D2KQK1_9BACT</name>
<feature type="chain" id="PRO_5038658194" evidence="1">
    <location>
        <begin position="22"/>
        <end position="280"/>
    </location>
</feature>